<feature type="non-terminal residue" evidence="3">
    <location>
        <position position="244"/>
    </location>
</feature>
<protein>
    <submittedName>
        <fullName evidence="3">Lactation elevated protein 1</fullName>
    </submittedName>
</protein>
<dbReference type="Pfam" id="PF03969">
    <property type="entry name" value="AFG1_ATPase"/>
    <property type="match status" value="2"/>
</dbReference>
<dbReference type="PANTHER" id="PTHR12169">
    <property type="entry name" value="ATPASE N2B"/>
    <property type="match status" value="1"/>
</dbReference>
<dbReference type="GO" id="GO:0005524">
    <property type="term" value="F:ATP binding"/>
    <property type="evidence" value="ECO:0007669"/>
    <property type="project" value="UniProtKB-KW"/>
</dbReference>
<gene>
    <name evidence="3" type="ORF">TSOC_014221</name>
</gene>
<keyword evidence="1" id="KW-0547">Nucleotide-binding</keyword>
<evidence type="ECO:0000256" key="1">
    <source>
        <dbReference type="ARBA" id="ARBA00022741"/>
    </source>
</evidence>
<evidence type="ECO:0000313" key="3">
    <source>
        <dbReference type="EMBL" id="PNG99982.1"/>
    </source>
</evidence>
<dbReference type="GO" id="GO:0016887">
    <property type="term" value="F:ATP hydrolysis activity"/>
    <property type="evidence" value="ECO:0007669"/>
    <property type="project" value="InterPro"/>
</dbReference>
<proteinExistence type="predicted"/>
<evidence type="ECO:0000256" key="2">
    <source>
        <dbReference type="ARBA" id="ARBA00022840"/>
    </source>
</evidence>
<organism evidence="3 4">
    <name type="scientific">Tetrabaena socialis</name>
    <dbReference type="NCBI Taxonomy" id="47790"/>
    <lineage>
        <taxon>Eukaryota</taxon>
        <taxon>Viridiplantae</taxon>
        <taxon>Chlorophyta</taxon>
        <taxon>core chlorophytes</taxon>
        <taxon>Chlorophyceae</taxon>
        <taxon>CS clade</taxon>
        <taxon>Chlamydomonadales</taxon>
        <taxon>Tetrabaenaceae</taxon>
        <taxon>Tetrabaena</taxon>
    </lineage>
</organism>
<sequence length="244" mass="24849">LFGRLWEAGLVLVATSNRHPDDLYKGGLQRNLFMPFIHRLKLQCRAHDMASATDYRRLAQHQIGLYFVAPGASAAVAAAAAAKPAAASAKQTAAAAAATVAAAAPAAAAVGAAAAATVAPATAPAAAEAAAVGDALLERFAELAGPGAAAAAPSRVEVSFGRTLEVPVAAGRACMFPFPELCGRPVAAADYLALSSSFHTLALRGVPAFGAANRSEAYRFVTLIDVLYEARAELHKATTRSATL</sequence>
<dbReference type="OrthoDB" id="548867at2759"/>
<dbReference type="PANTHER" id="PTHR12169:SF29">
    <property type="entry name" value="AFG1-LIKE ATPASE FAMILY PROTEIN"/>
    <property type="match status" value="1"/>
</dbReference>
<name>A0A2J7ZI83_9CHLO</name>
<dbReference type="EMBL" id="PGGS01001849">
    <property type="protein sequence ID" value="PNG99982.1"/>
    <property type="molecule type" value="Genomic_DNA"/>
</dbReference>
<keyword evidence="2" id="KW-0067">ATP-binding</keyword>
<dbReference type="Proteomes" id="UP000236333">
    <property type="component" value="Unassembled WGS sequence"/>
</dbReference>
<keyword evidence="4" id="KW-1185">Reference proteome</keyword>
<dbReference type="GO" id="GO:0005739">
    <property type="term" value="C:mitochondrion"/>
    <property type="evidence" value="ECO:0007669"/>
    <property type="project" value="TreeGrafter"/>
</dbReference>
<reference evidence="3 4" key="1">
    <citation type="journal article" date="2017" name="Mol. Biol. Evol.">
        <title>The 4-celled Tetrabaena socialis nuclear genome reveals the essential components for genetic control of cell number at the origin of multicellularity in the volvocine lineage.</title>
        <authorList>
            <person name="Featherston J."/>
            <person name="Arakaki Y."/>
            <person name="Hanschen E.R."/>
            <person name="Ferris P.J."/>
            <person name="Michod R.E."/>
            <person name="Olson B.J.S.C."/>
            <person name="Nozaki H."/>
            <person name="Durand P.M."/>
        </authorList>
    </citation>
    <scope>NUCLEOTIDE SEQUENCE [LARGE SCALE GENOMIC DNA]</scope>
    <source>
        <strain evidence="3 4">NIES-571</strain>
    </source>
</reference>
<comment type="caution">
    <text evidence="3">The sequence shown here is derived from an EMBL/GenBank/DDBJ whole genome shotgun (WGS) entry which is preliminary data.</text>
</comment>
<dbReference type="AlphaFoldDB" id="A0A2J7ZI83"/>
<feature type="non-terminal residue" evidence="3">
    <location>
        <position position="1"/>
    </location>
</feature>
<dbReference type="InterPro" id="IPR005654">
    <property type="entry name" value="ATPase_AFG1-like"/>
</dbReference>
<accession>A0A2J7ZI83</accession>
<evidence type="ECO:0000313" key="4">
    <source>
        <dbReference type="Proteomes" id="UP000236333"/>
    </source>
</evidence>